<proteinExistence type="predicted"/>
<accession>A0A0M4DKQ1</accession>
<dbReference type="PANTHER" id="PTHR30390">
    <property type="entry name" value="SEDOHEPTULOSE 7-PHOSPHATE ISOMERASE / DNAA INITIATOR-ASSOCIATING FACTOR FOR REPLICATION INITIATION"/>
    <property type="match status" value="1"/>
</dbReference>
<keyword evidence="4" id="KW-1185">Reference proteome</keyword>
<dbReference type="GO" id="GO:0097367">
    <property type="term" value="F:carbohydrate derivative binding"/>
    <property type="evidence" value="ECO:0007669"/>
    <property type="project" value="InterPro"/>
</dbReference>
<evidence type="ECO:0000259" key="2">
    <source>
        <dbReference type="PROSITE" id="PS51464"/>
    </source>
</evidence>
<name>A0A0M4DKQ1_9BACT</name>
<dbReference type="CDD" id="cd05006">
    <property type="entry name" value="SIS_GmhA"/>
    <property type="match status" value="1"/>
</dbReference>
<protein>
    <submittedName>
        <fullName evidence="3">Phosphoheptose isomerase</fullName>
    </submittedName>
</protein>
<dbReference type="EMBL" id="CP010802">
    <property type="protein sequence ID" value="ALC17882.1"/>
    <property type="molecule type" value="Genomic_DNA"/>
</dbReference>
<dbReference type="InterPro" id="IPR046348">
    <property type="entry name" value="SIS_dom_sf"/>
</dbReference>
<dbReference type="Proteomes" id="UP000057158">
    <property type="component" value="Chromosome"/>
</dbReference>
<dbReference type="InterPro" id="IPR035461">
    <property type="entry name" value="GmhA/DiaA"/>
</dbReference>
<gene>
    <name evidence="3" type="primary">gmhA</name>
    <name evidence="3" type="ORF">DSOUD_3157</name>
</gene>
<reference evidence="3 4" key="1">
    <citation type="submission" date="2015-07" db="EMBL/GenBank/DDBJ databases">
        <title>Isolation and Genomic Characterization of a Novel Halophilic Metal-Reducing Deltaproteobacterium from the Deep Subsurface.</title>
        <authorList>
            <person name="Badalamenti J.P."/>
            <person name="Summers Z.M."/>
            <person name="Gralnick J.A."/>
            <person name="Bond D.R."/>
        </authorList>
    </citation>
    <scope>NUCLEOTIDE SEQUENCE [LARGE SCALE GENOMIC DNA]</scope>
    <source>
        <strain evidence="3 4">WTL</strain>
    </source>
</reference>
<sequence length="192" mass="20560">MSAQEKIDAALRDHALLLEAAFRSQQEQVVDFSTAILETFHRGGRLLLIGSGALGAIASLVANLFLHRLTLDRPQLSAIALCHDPFLATALARDGQSDHYFSRQLRALAAPGDVVLAFGDAYRNQALDEALGAARDIGCTTAALVQGKGEMTGDPPDFLFHLETESAARATEGALFFGHLLCEIVEAELFGI</sequence>
<dbReference type="Gene3D" id="3.40.50.10490">
    <property type="entry name" value="Glucose-6-phosphate isomerase like protein, domain 1"/>
    <property type="match status" value="1"/>
</dbReference>
<dbReference type="GO" id="GO:1901135">
    <property type="term" value="P:carbohydrate derivative metabolic process"/>
    <property type="evidence" value="ECO:0007669"/>
    <property type="project" value="InterPro"/>
</dbReference>
<dbReference type="RefSeq" id="WP_053551857.1">
    <property type="nucleotide sequence ID" value="NZ_CP010802.1"/>
</dbReference>
<keyword evidence="1" id="KW-0472">Membrane</keyword>
<dbReference type="KEGG" id="des:DSOUD_3157"/>
<evidence type="ECO:0000256" key="1">
    <source>
        <dbReference type="SAM" id="Phobius"/>
    </source>
</evidence>
<evidence type="ECO:0000313" key="3">
    <source>
        <dbReference type="EMBL" id="ALC17882.1"/>
    </source>
</evidence>
<dbReference type="OrthoDB" id="5387313at2"/>
<dbReference type="PROSITE" id="PS51464">
    <property type="entry name" value="SIS"/>
    <property type="match status" value="1"/>
</dbReference>
<dbReference type="InterPro" id="IPR050099">
    <property type="entry name" value="SIS_GmhA/DiaA_subfam"/>
</dbReference>
<feature type="transmembrane region" description="Helical" evidence="1">
    <location>
        <begin position="46"/>
        <end position="66"/>
    </location>
</feature>
<dbReference type="SUPFAM" id="SSF53697">
    <property type="entry name" value="SIS domain"/>
    <property type="match status" value="1"/>
</dbReference>
<dbReference type="AlphaFoldDB" id="A0A0M4DKQ1"/>
<keyword evidence="1" id="KW-1133">Transmembrane helix</keyword>
<evidence type="ECO:0000313" key="4">
    <source>
        <dbReference type="Proteomes" id="UP000057158"/>
    </source>
</evidence>
<dbReference type="PANTHER" id="PTHR30390:SF8">
    <property type="entry name" value="SUGAR ISOMERASE (SIS)"/>
    <property type="match status" value="1"/>
</dbReference>
<dbReference type="Pfam" id="PF13580">
    <property type="entry name" value="SIS_2"/>
    <property type="match status" value="1"/>
</dbReference>
<feature type="domain" description="SIS" evidence="2">
    <location>
        <begin position="36"/>
        <end position="192"/>
    </location>
</feature>
<dbReference type="STRING" id="1603606.DSOUD_3157"/>
<dbReference type="PATRIC" id="fig|1603606.3.peg.3403"/>
<dbReference type="GO" id="GO:0016853">
    <property type="term" value="F:isomerase activity"/>
    <property type="evidence" value="ECO:0007669"/>
    <property type="project" value="UniProtKB-KW"/>
</dbReference>
<dbReference type="InterPro" id="IPR001347">
    <property type="entry name" value="SIS_dom"/>
</dbReference>
<keyword evidence="1" id="KW-0812">Transmembrane</keyword>
<organism evidence="3 4">
    <name type="scientific">Desulfuromonas soudanensis</name>
    <dbReference type="NCBI Taxonomy" id="1603606"/>
    <lineage>
        <taxon>Bacteria</taxon>
        <taxon>Pseudomonadati</taxon>
        <taxon>Thermodesulfobacteriota</taxon>
        <taxon>Desulfuromonadia</taxon>
        <taxon>Desulfuromonadales</taxon>
        <taxon>Desulfuromonadaceae</taxon>
        <taxon>Desulfuromonas</taxon>
    </lineage>
</organism>
<keyword evidence="3" id="KW-0413">Isomerase</keyword>